<protein>
    <recommendedName>
        <fullName evidence="2">Ferrous iron transporter FeoA-like domain-containing protein</fullName>
    </recommendedName>
</protein>
<organism evidence="3 4">
    <name type="scientific">Formimonas warabiya</name>
    <dbReference type="NCBI Taxonomy" id="1761012"/>
    <lineage>
        <taxon>Bacteria</taxon>
        <taxon>Bacillati</taxon>
        <taxon>Bacillota</taxon>
        <taxon>Clostridia</taxon>
        <taxon>Eubacteriales</taxon>
        <taxon>Peptococcaceae</taxon>
        <taxon>Candidatus Formimonas</taxon>
    </lineage>
</organism>
<keyword evidence="1" id="KW-0408">Iron</keyword>
<dbReference type="InterPro" id="IPR008988">
    <property type="entry name" value="Transcriptional_repressor_C"/>
</dbReference>
<proteinExistence type="predicted"/>
<gene>
    <name evidence="3" type="ORF">DCMF_18195</name>
</gene>
<dbReference type="PANTHER" id="PTHR42954:SF2">
    <property type="entry name" value="FE(2+) TRANSPORT PROTEIN A"/>
    <property type="match status" value="1"/>
</dbReference>
<dbReference type="AlphaFoldDB" id="A0A3G1KVJ6"/>
<dbReference type="PANTHER" id="PTHR42954">
    <property type="entry name" value="FE(2+) TRANSPORT PROTEIN A"/>
    <property type="match status" value="1"/>
</dbReference>
<dbReference type="EMBL" id="CP017634">
    <property type="protein sequence ID" value="ATW26427.1"/>
    <property type="molecule type" value="Genomic_DNA"/>
</dbReference>
<sequence length="80" mass="8838">MKRRTLKDLAPGQRAKIVKINGSGAIRRRLVEMGVTPGSEVEMERYAPLGDPVEIKLKGTHLSLRKSEAEIVDIDPEGTK</sequence>
<evidence type="ECO:0000313" key="3">
    <source>
        <dbReference type="EMBL" id="ATW26427.1"/>
    </source>
</evidence>
<dbReference type="Pfam" id="PF04023">
    <property type="entry name" value="FeoA"/>
    <property type="match status" value="1"/>
</dbReference>
<dbReference type="RefSeq" id="WP_148135738.1">
    <property type="nucleotide sequence ID" value="NZ_CP017634.1"/>
</dbReference>
<evidence type="ECO:0000256" key="1">
    <source>
        <dbReference type="ARBA" id="ARBA00023004"/>
    </source>
</evidence>
<evidence type="ECO:0000259" key="2">
    <source>
        <dbReference type="SMART" id="SM00899"/>
    </source>
</evidence>
<dbReference type="InterPro" id="IPR038157">
    <property type="entry name" value="FeoA_core_dom"/>
</dbReference>
<reference evidence="3 4" key="1">
    <citation type="submission" date="2016-10" db="EMBL/GenBank/DDBJ databases">
        <title>Complete Genome Sequence of Peptococcaceae strain DCMF.</title>
        <authorList>
            <person name="Edwards R.J."/>
            <person name="Holland S.I."/>
            <person name="Deshpande N.P."/>
            <person name="Wong Y.K."/>
            <person name="Ertan H."/>
            <person name="Manefield M."/>
            <person name="Russell T.L."/>
            <person name="Lee M.J."/>
        </authorList>
    </citation>
    <scope>NUCLEOTIDE SEQUENCE [LARGE SCALE GENOMIC DNA]</scope>
    <source>
        <strain evidence="3 4">DCMF</strain>
    </source>
</reference>
<dbReference type="InterPro" id="IPR052713">
    <property type="entry name" value="FeoA"/>
</dbReference>
<dbReference type="SUPFAM" id="SSF50037">
    <property type="entry name" value="C-terminal domain of transcriptional repressors"/>
    <property type="match status" value="1"/>
</dbReference>
<dbReference type="Gene3D" id="2.30.30.90">
    <property type="match status" value="1"/>
</dbReference>
<dbReference type="KEGG" id="fwa:DCMF_18195"/>
<accession>A0A3G1KVJ6</accession>
<name>A0A3G1KVJ6_FORW1</name>
<dbReference type="GO" id="GO:0046914">
    <property type="term" value="F:transition metal ion binding"/>
    <property type="evidence" value="ECO:0007669"/>
    <property type="project" value="InterPro"/>
</dbReference>
<dbReference type="SMART" id="SM00899">
    <property type="entry name" value="FeoA"/>
    <property type="match status" value="1"/>
</dbReference>
<dbReference type="OrthoDB" id="9811076at2"/>
<keyword evidence="4" id="KW-1185">Reference proteome</keyword>
<evidence type="ECO:0000313" key="4">
    <source>
        <dbReference type="Proteomes" id="UP000323521"/>
    </source>
</evidence>
<dbReference type="InterPro" id="IPR007167">
    <property type="entry name" value="Fe-transptr_FeoA-like"/>
</dbReference>
<dbReference type="Proteomes" id="UP000323521">
    <property type="component" value="Chromosome"/>
</dbReference>
<feature type="domain" description="Ferrous iron transporter FeoA-like" evidence="2">
    <location>
        <begin position="4"/>
        <end position="76"/>
    </location>
</feature>